<comment type="caution">
    <text evidence="1">The sequence shown here is derived from an EMBL/GenBank/DDBJ whole genome shotgun (WGS) entry which is preliminary data.</text>
</comment>
<reference evidence="1" key="1">
    <citation type="submission" date="2020-06" db="EMBL/GenBank/DDBJ databases">
        <title>WGS assembly of Ceratodon purpureus strain R40.</title>
        <authorList>
            <person name="Carey S.B."/>
            <person name="Jenkins J."/>
            <person name="Shu S."/>
            <person name="Lovell J.T."/>
            <person name="Sreedasyam A."/>
            <person name="Maumus F."/>
            <person name="Tiley G.P."/>
            <person name="Fernandez-Pozo N."/>
            <person name="Barry K."/>
            <person name="Chen C."/>
            <person name="Wang M."/>
            <person name="Lipzen A."/>
            <person name="Daum C."/>
            <person name="Saski C.A."/>
            <person name="Payton A.C."/>
            <person name="Mcbreen J.C."/>
            <person name="Conrad R.E."/>
            <person name="Kollar L.M."/>
            <person name="Olsson S."/>
            <person name="Huttunen S."/>
            <person name="Landis J.B."/>
            <person name="Wickett N.J."/>
            <person name="Johnson M.G."/>
            <person name="Rensing S.A."/>
            <person name="Grimwood J."/>
            <person name="Schmutz J."/>
            <person name="Mcdaniel S.F."/>
        </authorList>
    </citation>
    <scope>NUCLEOTIDE SEQUENCE</scope>
    <source>
        <strain evidence="1">R40</strain>
    </source>
</reference>
<name>A0A8T0GK40_CERPU</name>
<organism evidence="1 2">
    <name type="scientific">Ceratodon purpureus</name>
    <name type="common">Fire moss</name>
    <name type="synonym">Dicranum purpureum</name>
    <dbReference type="NCBI Taxonomy" id="3225"/>
    <lineage>
        <taxon>Eukaryota</taxon>
        <taxon>Viridiplantae</taxon>
        <taxon>Streptophyta</taxon>
        <taxon>Embryophyta</taxon>
        <taxon>Bryophyta</taxon>
        <taxon>Bryophytina</taxon>
        <taxon>Bryopsida</taxon>
        <taxon>Dicranidae</taxon>
        <taxon>Pseudoditrichales</taxon>
        <taxon>Ditrichaceae</taxon>
        <taxon>Ceratodon</taxon>
    </lineage>
</organism>
<evidence type="ECO:0000313" key="2">
    <source>
        <dbReference type="Proteomes" id="UP000822688"/>
    </source>
</evidence>
<dbReference type="AlphaFoldDB" id="A0A8T0GK40"/>
<keyword evidence="2" id="KW-1185">Reference proteome</keyword>
<dbReference type="Proteomes" id="UP000822688">
    <property type="component" value="Chromosome 10"/>
</dbReference>
<dbReference type="EMBL" id="CM026431">
    <property type="protein sequence ID" value="KAG0559906.1"/>
    <property type="molecule type" value="Genomic_DNA"/>
</dbReference>
<gene>
    <name evidence="1" type="ORF">KC19_10G138000</name>
</gene>
<accession>A0A8T0GK40</accession>
<sequence length="110" mass="11795">MQSGKGDEYKYKCPKHTIVVVSDKFSSLLKVGSSRKPVASVLFFSFAGLEALKLLGSEFETATQDFSEDPCCSTFVNDDVVNDLSSLSSALLGLIVNPLLCLSASSPLRP</sequence>
<proteinExistence type="predicted"/>
<protein>
    <submittedName>
        <fullName evidence="1">Uncharacterized protein</fullName>
    </submittedName>
</protein>
<evidence type="ECO:0000313" key="1">
    <source>
        <dbReference type="EMBL" id="KAG0559906.1"/>
    </source>
</evidence>